<dbReference type="OrthoDB" id="9540045at2759"/>
<dbReference type="RefSeq" id="XP_036716439.1">
    <property type="nucleotide sequence ID" value="XM_036860544.1"/>
</dbReference>
<feature type="compositionally biased region" description="Low complexity" evidence="1">
    <location>
        <begin position="94"/>
        <end position="104"/>
    </location>
</feature>
<dbReference type="KEGG" id="bmus:118899208"/>
<dbReference type="GeneID" id="118899208"/>
<gene>
    <name evidence="3" type="primary">LOC118899208</name>
</gene>
<dbReference type="Proteomes" id="UP000694857">
    <property type="component" value="Chromosome 8"/>
</dbReference>
<name>A0A8B8Y3K0_BALMU</name>
<evidence type="ECO:0000256" key="1">
    <source>
        <dbReference type="SAM" id="MobiDB-lite"/>
    </source>
</evidence>
<proteinExistence type="predicted"/>
<dbReference type="AlphaFoldDB" id="A0A8B8Y3K0"/>
<reference evidence="3" key="1">
    <citation type="submission" date="2025-08" db="UniProtKB">
        <authorList>
            <consortium name="RefSeq"/>
        </authorList>
    </citation>
    <scope>IDENTIFICATION</scope>
    <source>
        <tissue evidence="3">Epidermis and Blubber</tissue>
    </source>
</reference>
<keyword evidence="2" id="KW-1185">Reference proteome</keyword>
<feature type="region of interest" description="Disordered" evidence="1">
    <location>
        <begin position="74"/>
        <end position="156"/>
    </location>
</feature>
<evidence type="ECO:0000313" key="2">
    <source>
        <dbReference type="Proteomes" id="UP000694857"/>
    </source>
</evidence>
<sequence>MQPRRTAEAGGRWRVLTLCWDHHRALLKLPLLGLLSPQTPFSLTLKLWDAYILESEHMLTAMVYTVRKAPERGVQAAEEAGRPARGPRGRPPERALGSGPAHGSPGHGRPPGVVPSRIQPPPTGGAPGWGAESSQWGPRWPDGVRTPRAPAEAAPEGLQEFLQDTLSRAWALEDDAVLRQLQASMAQLCGVKRDLLPPGALGSSLLRSHPPGQ</sequence>
<evidence type="ECO:0000313" key="3">
    <source>
        <dbReference type="RefSeq" id="XP_036716439.1"/>
    </source>
</evidence>
<organism evidence="2 3">
    <name type="scientific">Balaenoptera musculus</name>
    <name type="common">Blue whale</name>
    <dbReference type="NCBI Taxonomy" id="9771"/>
    <lineage>
        <taxon>Eukaryota</taxon>
        <taxon>Metazoa</taxon>
        <taxon>Chordata</taxon>
        <taxon>Craniata</taxon>
        <taxon>Vertebrata</taxon>
        <taxon>Euteleostomi</taxon>
        <taxon>Mammalia</taxon>
        <taxon>Eutheria</taxon>
        <taxon>Laurasiatheria</taxon>
        <taxon>Artiodactyla</taxon>
        <taxon>Whippomorpha</taxon>
        <taxon>Cetacea</taxon>
        <taxon>Mysticeti</taxon>
        <taxon>Balaenopteridae</taxon>
        <taxon>Balaenoptera</taxon>
    </lineage>
</organism>
<protein>
    <submittedName>
        <fullName evidence="3">Uncharacterized protein LOC118899208 isoform X1</fullName>
    </submittedName>
</protein>
<accession>A0A8B8Y3K0</accession>